<dbReference type="Gene3D" id="1.10.150.240">
    <property type="entry name" value="Putative phosphatase, domain 2"/>
    <property type="match status" value="1"/>
</dbReference>
<organism evidence="1 2">
    <name type="scientific">Luteimonas gilva</name>
    <dbReference type="NCBI Taxonomy" id="2572684"/>
    <lineage>
        <taxon>Bacteria</taxon>
        <taxon>Pseudomonadati</taxon>
        <taxon>Pseudomonadota</taxon>
        <taxon>Gammaproteobacteria</taxon>
        <taxon>Lysobacterales</taxon>
        <taxon>Lysobacteraceae</taxon>
        <taxon>Luteimonas</taxon>
    </lineage>
</organism>
<dbReference type="SUPFAM" id="SSF56784">
    <property type="entry name" value="HAD-like"/>
    <property type="match status" value="1"/>
</dbReference>
<dbReference type="Pfam" id="PF00702">
    <property type="entry name" value="Hydrolase"/>
    <property type="match status" value="1"/>
</dbReference>
<accession>A0A4U5JN80</accession>
<dbReference type="Proteomes" id="UP000308707">
    <property type="component" value="Unassembled WGS sequence"/>
</dbReference>
<dbReference type="InterPro" id="IPR023198">
    <property type="entry name" value="PGP-like_dom2"/>
</dbReference>
<dbReference type="OrthoDB" id="9797415at2"/>
<protein>
    <submittedName>
        <fullName evidence="1">HAD family phosphatase</fullName>
    </submittedName>
</protein>
<dbReference type="PANTHER" id="PTHR43611:SF3">
    <property type="entry name" value="FLAVIN MONONUCLEOTIDE HYDROLASE 1, CHLOROPLATIC"/>
    <property type="match status" value="1"/>
</dbReference>
<dbReference type="PANTHER" id="PTHR43611">
    <property type="entry name" value="ALPHA-D-GLUCOSE 1-PHOSPHATE PHOSPHATASE"/>
    <property type="match status" value="1"/>
</dbReference>
<dbReference type="Gene3D" id="3.40.50.1000">
    <property type="entry name" value="HAD superfamily/HAD-like"/>
    <property type="match status" value="1"/>
</dbReference>
<dbReference type="AlphaFoldDB" id="A0A4U5JN80"/>
<reference evidence="1 2" key="1">
    <citation type="submission" date="2019-04" db="EMBL/GenBank/DDBJ databases">
        <title>Reference strain of H23.</title>
        <authorList>
            <person name="Luo X."/>
        </authorList>
    </citation>
    <scope>NUCLEOTIDE SEQUENCE [LARGE SCALE GENOMIC DNA]</scope>
    <source>
        <strain evidence="1 2">H23</strain>
    </source>
</reference>
<evidence type="ECO:0000313" key="1">
    <source>
        <dbReference type="EMBL" id="TKR30695.1"/>
    </source>
</evidence>
<dbReference type="RefSeq" id="WP_137267126.1">
    <property type="nucleotide sequence ID" value="NZ_SZUA01000002.1"/>
</dbReference>
<dbReference type="PRINTS" id="PR00413">
    <property type="entry name" value="HADHALOGNASE"/>
</dbReference>
<dbReference type="EMBL" id="SZUA01000002">
    <property type="protein sequence ID" value="TKR30695.1"/>
    <property type="molecule type" value="Genomic_DNA"/>
</dbReference>
<comment type="caution">
    <text evidence="1">The sequence shown here is derived from an EMBL/GenBank/DDBJ whole genome shotgun (WGS) entry which is preliminary data.</text>
</comment>
<gene>
    <name evidence="1" type="ORF">FCE95_11370</name>
</gene>
<dbReference type="CDD" id="cd02603">
    <property type="entry name" value="HAD_sEH-N_like"/>
    <property type="match status" value="1"/>
</dbReference>
<name>A0A4U5JN80_9GAMM</name>
<dbReference type="InterPro" id="IPR036412">
    <property type="entry name" value="HAD-like_sf"/>
</dbReference>
<dbReference type="InterPro" id="IPR023214">
    <property type="entry name" value="HAD_sf"/>
</dbReference>
<dbReference type="SFLD" id="SFLDG01129">
    <property type="entry name" value="C1.5:_HAD__Beta-PGM__Phosphata"/>
    <property type="match status" value="1"/>
</dbReference>
<dbReference type="NCBIfam" id="TIGR01509">
    <property type="entry name" value="HAD-SF-IA-v3"/>
    <property type="match status" value="1"/>
</dbReference>
<dbReference type="SFLD" id="SFLDS00003">
    <property type="entry name" value="Haloacid_Dehalogenase"/>
    <property type="match status" value="1"/>
</dbReference>
<sequence length="210" mass="22486">MSAAPALVLFDLDGVLVHYDQEARLASLAKSTGKDTAAVKAALFDSGLEAGSDRGQYTAQGQADELTRRLGAPATLDDCVRARAASMSIFPEMLTLATEVSRAAGVAILTNNGLMVRDYLPQICPPLFPLFSARVFCSAQFKIEKPDPDIYRRCLAALGIAEERAIFVDDKLANVEGAIRAGLLGHHFTDPSSLRAELRALGLVEKNHAT</sequence>
<evidence type="ECO:0000313" key="2">
    <source>
        <dbReference type="Proteomes" id="UP000308707"/>
    </source>
</evidence>
<dbReference type="InterPro" id="IPR006439">
    <property type="entry name" value="HAD-SF_hydro_IA"/>
</dbReference>
<keyword evidence="2" id="KW-1185">Reference proteome</keyword>
<proteinExistence type="predicted"/>